<feature type="compositionally biased region" description="Basic and acidic residues" evidence="1">
    <location>
        <begin position="58"/>
        <end position="71"/>
    </location>
</feature>
<organism evidence="2 3">
    <name type="scientific">Choiromyces venosus 120613-1</name>
    <dbReference type="NCBI Taxonomy" id="1336337"/>
    <lineage>
        <taxon>Eukaryota</taxon>
        <taxon>Fungi</taxon>
        <taxon>Dikarya</taxon>
        <taxon>Ascomycota</taxon>
        <taxon>Pezizomycotina</taxon>
        <taxon>Pezizomycetes</taxon>
        <taxon>Pezizales</taxon>
        <taxon>Tuberaceae</taxon>
        <taxon>Choiromyces</taxon>
    </lineage>
</organism>
<feature type="region of interest" description="Disordered" evidence="1">
    <location>
        <begin position="476"/>
        <end position="574"/>
    </location>
</feature>
<feature type="region of interest" description="Disordered" evidence="1">
    <location>
        <begin position="58"/>
        <end position="110"/>
    </location>
</feature>
<dbReference type="Proteomes" id="UP000276215">
    <property type="component" value="Unassembled WGS sequence"/>
</dbReference>
<feature type="compositionally biased region" description="Low complexity" evidence="1">
    <location>
        <begin position="1"/>
        <end position="10"/>
    </location>
</feature>
<evidence type="ECO:0000313" key="2">
    <source>
        <dbReference type="EMBL" id="RPB02065.1"/>
    </source>
</evidence>
<feature type="region of interest" description="Disordered" evidence="1">
    <location>
        <begin position="649"/>
        <end position="677"/>
    </location>
</feature>
<accession>A0A3N4K7Z2</accession>
<feature type="compositionally biased region" description="Polar residues" evidence="1">
    <location>
        <begin position="414"/>
        <end position="430"/>
    </location>
</feature>
<feature type="compositionally biased region" description="Acidic residues" evidence="1">
    <location>
        <begin position="350"/>
        <end position="359"/>
    </location>
</feature>
<dbReference type="AlphaFoldDB" id="A0A3N4K7Z2"/>
<sequence length="764" mass="81363">MSSSSLSPPSDTDMEIDESDLLPRLQRRRKELDAEIEAFRALKESEYKAFERKLREEYKLRKRKREGDKDGGQISNNNNATTTDASPPYATAANTATPGRENGNVCSTWSGVERGSQVSLGLGESKLDDALGLELPNALPAQQLKSRENSSPPFDKDLQAAFTPRYLPLLDNNYQSPPTSPPPNKIMSSPPQSPKELLPKIATIPSRSGNSPGSPAVPLASSLKSSSGSSFGTISKSAGIRQKSPKKVTFQFEDESSVPSRSSPPPAKVHWSLVDNIDNEYDLEDGDGFVESAGDHEVVEVGEAEFDDSGKVEQIENAAKLVNLEVTQGVELVVPTFLLGTSTESRTLVDDDSFEEVQFGDETSGNGSKGVNGDLEKEFDTETTDDDEEDLFDMDETVAERKESPPHRDYAALLNTSKPQSQRSPFSGQSFPPLPSFTPVPSSIPAPQVDPLLTFGKGPGMRSGFTAVRGGISASFNPSLSLEPLTSRTRAGEEPHTAPVASSLPNIGWGETSGKASFVPTPGGRFRRRSIVKYDVPDEDDASIGKFHPNIPEEDEPPLGISGRSPNAASLPMAISRNSPLAALSGSTSSKSPTPLRKYASAATIPEVLDEAPVSGRPSPVSSPLGADLTLAPGNESIKRVSSADILADVPTSEPPSSSAKNDSVSSYRLTSPPPFAPVLPTSPYRTAYAAEVAASALDGELESVVGGVDGGTGLDPDVSSFQAAAGTSINRRRSGSVIVPQEMRPERMSLGMRMAFEEMKGKK</sequence>
<feature type="compositionally biased region" description="Low complexity" evidence="1">
    <location>
        <begin position="214"/>
        <end position="237"/>
    </location>
</feature>
<feature type="compositionally biased region" description="Polar residues" evidence="1">
    <location>
        <begin position="655"/>
        <end position="670"/>
    </location>
</feature>
<keyword evidence="3" id="KW-1185">Reference proteome</keyword>
<reference evidence="2 3" key="1">
    <citation type="journal article" date="2018" name="Nat. Ecol. Evol.">
        <title>Pezizomycetes genomes reveal the molecular basis of ectomycorrhizal truffle lifestyle.</title>
        <authorList>
            <person name="Murat C."/>
            <person name="Payen T."/>
            <person name="Noel B."/>
            <person name="Kuo A."/>
            <person name="Morin E."/>
            <person name="Chen J."/>
            <person name="Kohler A."/>
            <person name="Krizsan K."/>
            <person name="Balestrini R."/>
            <person name="Da Silva C."/>
            <person name="Montanini B."/>
            <person name="Hainaut M."/>
            <person name="Levati E."/>
            <person name="Barry K.W."/>
            <person name="Belfiori B."/>
            <person name="Cichocki N."/>
            <person name="Clum A."/>
            <person name="Dockter R.B."/>
            <person name="Fauchery L."/>
            <person name="Guy J."/>
            <person name="Iotti M."/>
            <person name="Le Tacon F."/>
            <person name="Lindquist E.A."/>
            <person name="Lipzen A."/>
            <person name="Malagnac F."/>
            <person name="Mello A."/>
            <person name="Molinier V."/>
            <person name="Miyauchi S."/>
            <person name="Poulain J."/>
            <person name="Riccioni C."/>
            <person name="Rubini A."/>
            <person name="Sitrit Y."/>
            <person name="Splivallo R."/>
            <person name="Traeger S."/>
            <person name="Wang M."/>
            <person name="Zifcakova L."/>
            <person name="Wipf D."/>
            <person name="Zambonelli A."/>
            <person name="Paolocci F."/>
            <person name="Nowrousian M."/>
            <person name="Ottonello S."/>
            <person name="Baldrian P."/>
            <person name="Spatafora J.W."/>
            <person name="Henrissat B."/>
            <person name="Nagy L.G."/>
            <person name="Aury J.M."/>
            <person name="Wincker P."/>
            <person name="Grigoriev I.V."/>
            <person name="Bonfante P."/>
            <person name="Martin F.M."/>
        </authorList>
    </citation>
    <scope>NUCLEOTIDE SEQUENCE [LARGE SCALE GENOMIC DNA]</scope>
    <source>
        <strain evidence="2 3">120613-1</strain>
    </source>
</reference>
<proteinExistence type="predicted"/>
<feature type="compositionally biased region" description="Low complexity" evidence="1">
    <location>
        <begin position="76"/>
        <end position="98"/>
    </location>
</feature>
<feature type="region of interest" description="Disordered" evidence="1">
    <location>
        <begin position="344"/>
        <end position="445"/>
    </location>
</feature>
<evidence type="ECO:0000256" key="1">
    <source>
        <dbReference type="SAM" id="MobiDB-lite"/>
    </source>
</evidence>
<dbReference type="OrthoDB" id="5404498at2759"/>
<feature type="compositionally biased region" description="Polar residues" evidence="1">
    <location>
        <begin position="476"/>
        <end position="489"/>
    </location>
</feature>
<feature type="compositionally biased region" description="Pro residues" evidence="1">
    <location>
        <begin position="432"/>
        <end position="444"/>
    </location>
</feature>
<feature type="compositionally biased region" description="Basic and acidic residues" evidence="1">
    <location>
        <begin position="398"/>
        <end position="410"/>
    </location>
</feature>
<gene>
    <name evidence="2" type="ORF">L873DRAFT_1674119</name>
</gene>
<protein>
    <submittedName>
        <fullName evidence="2">Uncharacterized protein</fullName>
    </submittedName>
</protein>
<feature type="region of interest" description="Disordered" evidence="1">
    <location>
        <begin position="1"/>
        <end position="25"/>
    </location>
</feature>
<feature type="compositionally biased region" description="Acidic residues" evidence="1">
    <location>
        <begin position="381"/>
        <end position="397"/>
    </location>
</feature>
<name>A0A3N4K7Z2_9PEZI</name>
<feature type="region of interest" description="Disordered" evidence="1">
    <location>
        <begin position="138"/>
        <end position="268"/>
    </location>
</feature>
<dbReference type="EMBL" id="ML120369">
    <property type="protein sequence ID" value="RPB02065.1"/>
    <property type="molecule type" value="Genomic_DNA"/>
</dbReference>
<evidence type="ECO:0000313" key="3">
    <source>
        <dbReference type="Proteomes" id="UP000276215"/>
    </source>
</evidence>